<accession>A0AAD5RX47</accession>
<reference evidence="3" key="1">
    <citation type="submission" date="2022-07" db="EMBL/GenBank/DDBJ databases">
        <title>Draft genome sequence of Zalerion maritima ATCC 34329, a (micro)plastics degrading marine fungus.</title>
        <authorList>
            <person name="Paco A."/>
            <person name="Goncalves M.F.M."/>
            <person name="Rocha-Santos T.A.P."/>
            <person name="Alves A."/>
        </authorList>
    </citation>
    <scope>NUCLEOTIDE SEQUENCE</scope>
    <source>
        <strain evidence="3">ATCC 34329</strain>
    </source>
</reference>
<keyword evidence="2" id="KW-0808">Transferase</keyword>
<protein>
    <submittedName>
        <fullName evidence="3">Uncharacterized protein</fullName>
    </submittedName>
</protein>
<evidence type="ECO:0000313" key="3">
    <source>
        <dbReference type="EMBL" id="KAJ2904883.1"/>
    </source>
</evidence>
<dbReference type="PANTHER" id="PTHR42034:SF1">
    <property type="entry name" value="CONDENSATION DOMAIN-CONTAINING PROTEIN"/>
    <property type="match status" value="1"/>
</dbReference>
<dbReference type="SUPFAM" id="SSF52777">
    <property type="entry name" value="CoA-dependent acyltransferases"/>
    <property type="match status" value="1"/>
</dbReference>
<dbReference type="InterPro" id="IPR023213">
    <property type="entry name" value="CAT-like_dom_sf"/>
</dbReference>
<comment type="similarity">
    <text evidence="1">Belongs to the trichothecene O-acetyltransferase family.</text>
</comment>
<evidence type="ECO:0000313" key="4">
    <source>
        <dbReference type="Proteomes" id="UP001201980"/>
    </source>
</evidence>
<name>A0AAD5RX47_9PEZI</name>
<evidence type="ECO:0000256" key="1">
    <source>
        <dbReference type="ARBA" id="ARBA00006439"/>
    </source>
</evidence>
<dbReference type="InterPro" id="IPR009992">
    <property type="entry name" value="Tri3/Sat12/Sat16/Mac1"/>
</dbReference>
<sequence length="531" mass="57733">MIMSASYEHFSWNQTGPGVWGRATDEAEVFYSSLAKLYEGSGRMFFAITGHLSIEFDCSSVPTCNQPEALVDTALRNAWLTLRHHHPTIASQVVRDPSTGNFNKVYRTLRDADEQEAWLVATCVKVWTDKSGVEWANSDPPSPHVPTLFIVDPPSPARSAGGRAKIVRRDLVFRSPHDIIDGIGTLLFFRNLVKHASEAFAVGTSFQLPSFKGTEVKNLSPPYRVAAAVSSAATEAREKRLVEMAEQGSQGKNGEGSDVKVLTVPFKHGATLPGMHQRVAVTISKDQSSKLLAACAAKGATVTHAFHAAIPVVLRDICQETEPNGEAKHGRYVNYILRNERASCVEPYGTDQHPVAVYHSVSGGSLTVDLDLHKAPENGQDGGEAAVSIVEEEREFRGVLNQMKEFYHGIRNDPEHAHLAPHIWASAAPELPPISTTELPPVPPPKTAPSVSISSMGRVDSVIPPEAGALSVHDPWVTGEELTNGLGLFLGTYRGRVCLSGAYNDAWHDGEEVVGFLRRCERAVFRGLGIE</sequence>
<gene>
    <name evidence="3" type="ORF">MKZ38_006924</name>
</gene>
<dbReference type="Proteomes" id="UP001201980">
    <property type="component" value="Unassembled WGS sequence"/>
</dbReference>
<dbReference type="PANTHER" id="PTHR42034">
    <property type="entry name" value="CHROMOSOME 7, WHOLE GENOME SHOTGUN SEQUENCE-RELATED"/>
    <property type="match status" value="1"/>
</dbReference>
<dbReference type="GO" id="GO:0016407">
    <property type="term" value="F:acetyltransferase activity"/>
    <property type="evidence" value="ECO:0007669"/>
    <property type="project" value="InterPro"/>
</dbReference>
<comment type="caution">
    <text evidence="3">The sequence shown here is derived from an EMBL/GenBank/DDBJ whole genome shotgun (WGS) entry which is preliminary data.</text>
</comment>
<dbReference type="GO" id="GO:0043386">
    <property type="term" value="P:mycotoxin biosynthetic process"/>
    <property type="evidence" value="ECO:0007669"/>
    <property type="project" value="InterPro"/>
</dbReference>
<dbReference type="AlphaFoldDB" id="A0AAD5RX47"/>
<dbReference type="Gene3D" id="3.30.559.30">
    <property type="entry name" value="Nonribosomal peptide synthetase, condensation domain"/>
    <property type="match status" value="1"/>
</dbReference>
<proteinExistence type="inferred from homology"/>
<dbReference type="Pfam" id="PF07428">
    <property type="entry name" value="Tri3"/>
    <property type="match status" value="1"/>
</dbReference>
<organism evidence="3 4">
    <name type="scientific">Zalerion maritima</name>
    <dbReference type="NCBI Taxonomy" id="339359"/>
    <lineage>
        <taxon>Eukaryota</taxon>
        <taxon>Fungi</taxon>
        <taxon>Dikarya</taxon>
        <taxon>Ascomycota</taxon>
        <taxon>Pezizomycotina</taxon>
        <taxon>Sordariomycetes</taxon>
        <taxon>Lulworthiomycetidae</taxon>
        <taxon>Lulworthiales</taxon>
        <taxon>Lulworthiaceae</taxon>
        <taxon>Zalerion</taxon>
    </lineage>
</organism>
<dbReference type="EMBL" id="JAKWBI020000042">
    <property type="protein sequence ID" value="KAJ2904883.1"/>
    <property type="molecule type" value="Genomic_DNA"/>
</dbReference>
<dbReference type="Gene3D" id="3.30.559.10">
    <property type="entry name" value="Chloramphenicol acetyltransferase-like domain"/>
    <property type="match status" value="1"/>
</dbReference>
<evidence type="ECO:0000256" key="2">
    <source>
        <dbReference type="ARBA" id="ARBA00022679"/>
    </source>
</evidence>
<keyword evidence="4" id="KW-1185">Reference proteome</keyword>